<protein>
    <submittedName>
        <fullName evidence="2">Uncharacterized protein</fullName>
    </submittedName>
</protein>
<dbReference type="EMBL" id="CATNWA010016229">
    <property type="protein sequence ID" value="CAI9591005.1"/>
    <property type="molecule type" value="Genomic_DNA"/>
</dbReference>
<name>A0ABN9F1T3_9NEOB</name>
<feature type="non-terminal residue" evidence="2">
    <location>
        <position position="54"/>
    </location>
</feature>
<evidence type="ECO:0000313" key="2">
    <source>
        <dbReference type="EMBL" id="CAI9591005.1"/>
    </source>
</evidence>
<reference evidence="2" key="1">
    <citation type="submission" date="2023-05" db="EMBL/GenBank/DDBJ databases">
        <authorList>
            <person name="Stuckert A."/>
        </authorList>
    </citation>
    <scope>NUCLEOTIDE SEQUENCE</scope>
</reference>
<evidence type="ECO:0000256" key="1">
    <source>
        <dbReference type="SAM" id="MobiDB-lite"/>
    </source>
</evidence>
<sequence>MSCQSAPEPNHQIIHRPDRGGNIKPSKRAGFVAEYNPLWKVQTSVVLLSFQFFS</sequence>
<evidence type="ECO:0000313" key="3">
    <source>
        <dbReference type="Proteomes" id="UP001162483"/>
    </source>
</evidence>
<gene>
    <name evidence="2" type="ORF">SPARVUS_LOCUS11132388</name>
</gene>
<keyword evidence="3" id="KW-1185">Reference proteome</keyword>
<organism evidence="2 3">
    <name type="scientific">Staurois parvus</name>
    <dbReference type="NCBI Taxonomy" id="386267"/>
    <lineage>
        <taxon>Eukaryota</taxon>
        <taxon>Metazoa</taxon>
        <taxon>Chordata</taxon>
        <taxon>Craniata</taxon>
        <taxon>Vertebrata</taxon>
        <taxon>Euteleostomi</taxon>
        <taxon>Amphibia</taxon>
        <taxon>Batrachia</taxon>
        <taxon>Anura</taxon>
        <taxon>Neobatrachia</taxon>
        <taxon>Ranoidea</taxon>
        <taxon>Ranidae</taxon>
        <taxon>Staurois</taxon>
    </lineage>
</organism>
<proteinExistence type="predicted"/>
<accession>A0ABN9F1T3</accession>
<dbReference type="Proteomes" id="UP001162483">
    <property type="component" value="Unassembled WGS sequence"/>
</dbReference>
<comment type="caution">
    <text evidence="2">The sequence shown here is derived from an EMBL/GenBank/DDBJ whole genome shotgun (WGS) entry which is preliminary data.</text>
</comment>
<feature type="region of interest" description="Disordered" evidence="1">
    <location>
        <begin position="1"/>
        <end position="22"/>
    </location>
</feature>